<keyword evidence="6" id="KW-0175">Coiled coil</keyword>
<evidence type="ECO:0000313" key="13">
    <source>
        <dbReference type="Proteomes" id="UP000249056"/>
    </source>
</evidence>
<comment type="subunit">
    <text evidence="3 10">Associates with 90S and pre-40S pre-ribosomal particles.</text>
</comment>
<dbReference type="OrthoDB" id="448446at2759"/>
<dbReference type="EMBL" id="QKRW01000043">
    <property type="protein sequence ID" value="RAL60171.1"/>
    <property type="molecule type" value="Genomic_DNA"/>
</dbReference>
<dbReference type="GO" id="GO:0000462">
    <property type="term" value="P:maturation of SSU-rRNA from tricistronic rRNA transcript (SSU-rRNA, 5.8S rRNA, LSU-rRNA)"/>
    <property type="evidence" value="ECO:0007669"/>
    <property type="project" value="TreeGrafter"/>
</dbReference>
<evidence type="ECO:0000256" key="10">
    <source>
        <dbReference type="RuleBase" id="RU368027"/>
    </source>
</evidence>
<evidence type="ECO:0000256" key="4">
    <source>
        <dbReference type="ARBA" id="ARBA00022517"/>
    </source>
</evidence>
<evidence type="ECO:0000256" key="6">
    <source>
        <dbReference type="ARBA" id="ARBA00023054"/>
    </source>
</evidence>
<evidence type="ECO:0000256" key="8">
    <source>
        <dbReference type="ARBA" id="ARBA00023274"/>
    </source>
</evidence>
<reference evidence="12 13" key="1">
    <citation type="submission" date="2018-06" db="EMBL/GenBank/DDBJ databases">
        <title>Genome Sequence of the Brown Rot Fungal Pathogen Monilinia fructigena.</title>
        <authorList>
            <person name="Landi L."/>
            <person name="De Miccolis Angelini R.M."/>
            <person name="Pollastro S."/>
            <person name="Abate D."/>
            <person name="Faretra F."/>
            <person name="Romanazzi G."/>
        </authorList>
    </citation>
    <scope>NUCLEOTIDE SEQUENCE [LARGE SCALE GENOMIC DNA]</scope>
    <source>
        <strain evidence="12 13">Mfrg269</strain>
    </source>
</reference>
<dbReference type="GO" id="GO:0030686">
    <property type="term" value="C:90S preribosome"/>
    <property type="evidence" value="ECO:0007669"/>
    <property type="project" value="TreeGrafter"/>
</dbReference>
<evidence type="ECO:0000256" key="3">
    <source>
        <dbReference type="ARBA" id="ARBA00011167"/>
    </source>
</evidence>
<dbReference type="PANTHER" id="PTHR21738:SF0">
    <property type="entry name" value="RIBOSOMAL RNA PROCESSING PROTEIN 36 HOMOLOG"/>
    <property type="match status" value="1"/>
</dbReference>
<evidence type="ECO:0000256" key="1">
    <source>
        <dbReference type="ARBA" id="ARBA00004604"/>
    </source>
</evidence>
<sequence>MLSTKRKALDTGLQRRVRARREPSEEIEESSSDSPPSEIGNDDEQEESSSDSEIDQQQDEDPSESEEEVFNDAASISFGALAKAQATMTKPSRKDLKKSKNSSGDGWEDNEATERKAGKKDQRDFTRSSKNAPTEISSKKAVSRRREVVHVKKREIRDPRFEPTNGPVDQGKIERAYSFLDDYREDEMKELREAIKKTKDEDVKETLKRKLLSMESRKKTDAKKRKAREILDKHRKEEKQLVKEGKTPYYLKKTEQKKRVLLDTYGELKGRQLDRVIERRRKKVEGKEKKNMPRARRVVE</sequence>
<comment type="caution">
    <text evidence="12">The sequence shown here is derived from an EMBL/GenBank/DDBJ whole genome shotgun (WGS) entry which is preliminary data.</text>
</comment>
<keyword evidence="7 10" id="KW-0539">Nucleus</keyword>
<comment type="similarity">
    <text evidence="2 10">Belongs to the RRP36 family.</text>
</comment>
<evidence type="ECO:0000256" key="5">
    <source>
        <dbReference type="ARBA" id="ARBA00022552"/>
    </source>
</evidence>
<evidence type="ECO:0000256" key="11">
    <source>
        <dbReference type="SAM" id="MobiDB-lite"/>
    </source>
</evidence>
<dbReference type="GO" id="GO:0005730">
    <property type="term" value="C:nucleolus"/>
    <property type="evidence" value="ECO:0007669"/>
    <property type="project" value="UniProtKB-SubCell"/>
</dbReference>
<feature type="region of interest" description="Disordered" evidence="11">
    <location>
        <begin position="1"/>
        <end position="172"/>
    </location>
</feature>
<comment type="function">
    <text evidence="9 10">Component of the 90S pre-ribosome involved in the maturation of rRNAs. Required for early cleavages of the pre-RNAs in the 40S ribosomal subunit maturation pathway.</text>
</comment>
<gene>
    <name evidence="12" type="ORF">DID88_000795</name>
</gene>
<feature type="compositionally biased region" description="Basic and acidic residues" evidence="11">
    <location>
        <begin position="285"/>
        <end position="300"/>
    </location>
</feature>
<feature type="compositionally biased region" description="Basic and acidic residues" evidence="11">
    <location>
        <begin position="112"/>
        <end position="127"/>
    </location>
</feature>
<feature type="compositionally biased region" description="Acidic residues" evidence="11">
    <location>
        <begin position="40"/>
        <end position="70"/>
    </location>
</feature>
<dbReference type="Proteomes" id="UP000249056">
    <property type="component" value="Unassembled WGS sequence"/>
</dbReference>
<evidence type="ECO:0000256" key="7">
    <source>
        <dbReference type="ARBA" id="ARBA00023242"/>
    </source>
</evidence>
<dbReference type="Pfam" id="PF06102">
    <property type="entry name" value="RRP36"/>
    <property type="match status" value="1"/>
</dbReference>
<keyword evidence="5 10" id="KW-0698">rRNA processing</keyword>
<proteinExistence type="inferred from homology"/>
<dbReference type="AlphaFoldDB" id="A0A395IIZ4"/>
<evidence type="ECO:0000256" key="2">
    <source>
        <dbReference type="ARBA" id="ARBA00009418"/>
    </source>
</evidence>
<accession>A0A395IIZ4</accession>
<dbReference type="InterPro" id="IPR009292">
    <property type="entry name" value="RRP36"/>
</dbReference>
<keyword evidence="8 10" id="KW-0687">Ribonucleoprotein</keyword>
<feature type="region of interest" description="Disordered" evidence="11">
    <location>
        <begin position="281"/>
        <end position="300"/>
    </location>
</feature>
<keyword evidence="13" id="KW-1185">Reference proteome</keyword>
<feature type="compositionally biased region" description="Basic and acidic residues" evidence="11">
    <location>
        <begin position="144"/>
        <end position="161"/>
    </location>
</feature>
<evidence type="ECO:0000313" key="12">
    <source>
        <dbReference type="EMBL" id="RAL60171.1"/>
    </source>
</evidence>
<organism evidence="12 13">
    <name type="scientific">Monilinia fructigena</name>
    <dbReference type="NCBI Taxonomy" id="38457"/>
    <lineage>
        <taxon>Eukaryota</taxon>
        <taxon>Fungi</taxon>
        <taxon>Dikarya</taxon>
        <taxon>Ascomycota</taxon>
        <taxon>Pezizomycotina</taxon>
        <taxon>Leotiomycetes</taxon>
        <taxon>Helotiales</taxon>
        <taxon>Sclerotiniaceae</taxon>
        <taxon>Monilinia</taxon>
    </lineage>
</organism>
<comment type="subcellular location">
    <subcellularLocation>
        <location evidence="1 10">Nucleus</location>
        <location evidence="1 10">Nucleolus</location>
    </subcellularLocation>
</comment>
<name>A0A395IIZ4_9HELO</name>
<protein>
    <recommendedName>
        <fullName evidence="10">rRNA biogenesis protein RRP36</fullName>
    </recommendedName>
</protein>
<keyword evidence="4 10" id="KW-0690">Ribosome biogenesis</keyword>
<dbReference type="PANTHER" id="PTHR21738">
    <property type="entry name" value="RIBOSOMAL RNA PROCESSING PROTEIN 36 HOMOLOG"/>
    <property type="match status" value="1"/>
</dbReference>
<evidence type="ECO:0000256" key="9">
    <source>
        <dbReference type="ARBA" id="ARBA00025053"/>
    </source>
</evidence>
<feature type="region of interest" description="Disordered" evidence="11">
    <location>
        <begin position="214"/>
        <end position="234"/>
    </location>
</feature>